<feature type="domain" description="Cobalamin adenosyltransferase-like" evidence="4">
    <location>
        <begin position="43"/>
        <end position="175"/>
    </location>
</feature>
<dbReference type="InterPro" id="IPR036451">
    <property type="entry name" value="CblAdoTrfase-like_sf"/>
</dbReference>
<organism evidence="5 6">
    <name type="scientific">Loigolactobacillus rennini DSM 20253</name>
    <dbReference type="NCBI Taxonomy" id="1423796"/>
    <lineage>
        <taxon>Bacteria</taxon>
        <taxon>Bacillati</taxon>
        <taxon>Bacillota</taxon>
        <taxon>Bacilli</taxon>
        <taxon>Lactobacillales</taxon>
        <taxon>Lactobacillaceae</taxon>
        <taxon>Loigolactobacillus</taxon>
    </lineage>
</organism>
<evidence type="ECO:0000259" key="4">
    <source>
        <dbReference type="Pfam" id="PF01923"/>
    </source>
</evidence>
<dbReference type="GO" id="GO:0005524">
    <property type="term" value="F:ATP binding"/>
    <property type="evidence" value="ECO:0007669"/>
    <property type="project" value="UniProtKB-KW"/>
</dbReference>
<evidence type="ECO:0000256" key="2">
    <source>
        <dbReference type="ARBA" id="ARBA00022741"/>
    </source>
</evidence>
<evidence type="ECO:0000256" key="1">
    <source>
        <dbReference type="ARBA" id="ARBA00022679"/>
    </source>
</evidence>
<gene>
    <name evidence="5" type="ORF">FC24_GL001141</name>
</gene>
<reference evidence="5 6" key="1">
    <citation type="journal article" date="2015" name="Genome Announc.">
        <title>Expanding the biotechnology potential of lactobacilli through comparative genomics of 213 strains and associated genera.</title>
        <authorList>
            <person name="Sun Z."/>
            <person name="Harris H.M."/>
            <person name="McCann A."/>
            <person name="Guo C."/>
            <person name="Argimon S."/>
            <person name="Zhang W."/>
            <person name="Yang X."/>
            <person name="Jeffery I.B."/>
            <person name="Cooney J.C."/>
            <person name="Kagawa T.F."/>
            <person name="Liu W."/>
            <person name="Song Y."/>
            <person name="Salvetti E."/>
            <person name="Wrobel A."/>
            <person name="Rasinkangas P."/>
            <person name="Parkhill J."/>
            <person name="Rea M.C."/>
            <person name="O'Sullivan O."/>
            <person name="Ritari J."/>
            <person name="Douillard F.P."/>
            <person name="Paul Ross R."/>
            <person name="Yang R."/>
            <person name="Briner A.E."/>
            <person name="Felis G.E."/>
            <person name="de Vos W.M."/>
            <person name="Barrangou R."/>
            <person name="Klaenhammer T.R."/>
            <person name="Caufield P.W."/>
            <person name="Cui Y."/>
            <person name="Zhang H."/>
            <person name="O'Toole P.W."/>
        </authorList>
    </citation>
    <scope>NUCLEOTIDE SEQUENCE [LARGE SCALE GENOMIC DNA]</scope>
    <source>
        <strain evidence="5 6">DSM 20253</strain>
    </source>
</reference>
<accession>A0A0R2D410</accession>
<evidence type="ECO:0000256" key="3">
    <source>
        <dbReference type="ARBA" id="ARBA00022840"/>
    </source>
</evidence>
<keyword evidence="2" id="KW-0547">Nucleotide-binding</keyword>
<dbReference type="InterPro" id="IPR016030">
    <property type="entry name" value="CblAdoTrfase-like"/>
</dbReference>
<evidence type="ECO:0000313" key="6">
    <source>
        <dbReference type="Proteomes" id="UP000051638"/>
    </source>
</evidence>
<keyword evidence="3" id="KW-0067">ATP-binding</keyword>
<sequence>MKNYGKQLNREDYLAKLYQSPYQAYSFLDDQPEDYRCDFEILTDELASLTGQLRATCAASIFEEHNAIVAELQRVDELIYHLNPSLRTKVTITDSELQWLLERTKAMDQVTKANRSFFVLPAGSVAACQAHVIRSKWKVIVRLLDRMDYAGKTIPPKVYDLCNLFSGYFFMLALYLNKCEHVTEIPFESRNYKIKK</sequence>
<dbReference type="GO" id="GO:0016740">
    <property type="term" value="F:transferase activity"/>
    <property type="evidence" value="ECO:0007669"/>
    <property type="project" value="UniProtKB-KW"/>
</dbReference>
<name>A0A0R2D410_9LACO</name>
<evidence type="ECO:0000313" key="5">
    <source>
        <dbReference type="EMBL" id="KRM98625.1"/>
    </source>
</evidence>
<dbReference type="PATRIC" id="fig|1423796.3.peg.1165"/>
<comment type="caution">
    <text evidence="5">The sequence shown here is derived from an EMBL/GenBank/DDBJ whole genome shotgun (WGS) entry which is preliminary data.</text>
</comment>
<dbReference type="Pfam" id="PF01923">
    <property type="entry name" value="Cob_adeno_trans"/>
    <property type="match status" value="1"/>
</dbReference>
<dbReference type="Proteomes" id="UP000051638">
    <property type="component" value="Unassembled WGS sequence"/>
</dbReference>
<keyword evidence="1" id="KW-0808">Transferase</keyword>
<dbReference type="Gene3D" id="1.20.1200.10">
    <property type="entry name" value="Cobalamin adenosyltransferase-like"/>
    <property type="match status" value="1"/>
</dbReference>
<dbReference type="SUPFAM" id="SSF89028">
    <property type="entry name" value="Cobalamin adenosyltransferase-like"/>
    <property type="match status" value="1"/>
</dbReference>
<dbReference type="OrthoDB" id="6118511at2"/>
<dbReference type="AlphaFoldDB" id="A0A0R2D410"/>
<dbReference type="STRING" id="1423796.FC24_GL001141"/>
<protein>
    <recommendedName>
        <fullName evidence="4">Cobalamin adenosyltransferase-like domain-containing protein</fullName>
    </recommendedName>
</protein>
<keyword evidence="6" id="KW-1185">Reference proteome</keyword>
<dbReference type="EMBL" id="AYYI01000029">
    <property type="protein sequence ID" value="KRM98625.1"/>
    <property type="molecule type" value="Genomic_DNA"/>
</dbReference>
<proteinExistence type="predicted"/>